<evidence type="ECO:0000256" key="4">
    <source>
        <dbReference type="ARBA" id="ARBA00022568"/>
    </source>
</evidence>
<evidence type="ECO:0000256" key="6">
    <source>
        <dbReference type="ARBA" id="ARBA00022692"/>
    </source>
</evidence>
<dbReference type="GO" id="GO:0015292">
    <property type="term" value="F:uniporter activity"/>
    <property type="evidence" value="ECO:0007669"/>
    <property type="project" value="TreeGrafter"/>
</dbReference>
<keyword evidence="3" id="KW-0813">Transport</keyword>
<evidence type="ECO:0000256" key="16">
    <source>
        <dbReference type="SAM" id="Phobius"/>
    </source>
</evidence>
<dbReference type="EMBL" id="HE573026">
    <property type="protein sequence ID" value="CCC51161.1"/>
    <property type="molecule type" value="Genomic_DNA"/>
</dbReference>
<evidence type="ECO:0000256" key="12">
    <source>
        <dbReference type="ARBA" id="ARBA00023136"/>
    </source>
</evidence>
<dbReference type="GO" id="GO:1990246">
    <property type="term" value="C:uniplex complex"/>
    <property type="evidence" value="ECO:0007669"/>
    <property type="project" value="TreeGrafter"/>
</dbReference>
<keyword evidence="12 16" id="KW-0472">Membrane</keyword>
<dbReference type="OMA" id="WVYFLFD"/>
<protein>
    <recommendedName>
        <fullName evidence="17">Calcium uniporter protein C-terminal domain-containing protein</fullName>
    </recommendedName>
</protein>
<evidence type="ECO:0000256" key="9">
    <source>
        <dbReference type="ARBA" id="ARBA00022989"/>
    </source>
</evidence>
<keyword evidence="9 16" id="KW-1133">Transmembrane helix</keyword>
<keyword evidence="11" id="KW-0496">Mitochondrion</keyword>
<feature type="compositionally biased region" description="Polar residues" evidence="15">
    <location>
        <begin position="40"/>
        <end position="54"/>
    </location>
</feature>
<feature type="transmembrane region" description="Helical" evidence="16">
    <location>
        <begin position="128"/>
        <end position="152"/>
    </location>
</feature>
<dbReference type="GO" id="GO:0051560">
    <property type="term" value="P:mitochondrial calcium ion homeostasis"/>
    <property type="evidence" value="ECO:0007669"/>
    <property type="project" value="InterPro"/>
</dbReference>
<dbReference type="GO" id="GO:0005262">
    <property type="term" value="F:calcium channel activity"/>
    <property type="evidence" value="ECO:0007669"/>
    <property type="project" value="UniProtKB-KW"/>
</dbReference>
<evidence type="ECO:0000256" key="7">
    <source>
        <dbReference type="ARBA" id="ARBA00022792"/>
    </source>
</evidence>
<dbReference type="VEuPathDB" id="TriTrypDB:TvY486_1002140"/>
<dbReference type="Pfam" id="PF04678">
    <property type="entry name" value="MCU"/>
    <property type="match status" value="1"/>
</dbReference>
<accession>G0U5L0</accession>
<evidence type="ECO:0000313" key="18">
    <source>
        <dbReference type="EMBL" id="CCC51161.1"/>
    </source>
</evidence>
<proteinExistence type="inferred from homology"/>
<dbReference type="GO" id="GO:0036444">
    <property type="term" value="P:calcium import into the mitochondrion"/>
    <property type="evidence" value="ECO:0007669"/>
    <property type="project" value="UniProtKB-ARBA"/>
</dbReference>
<comment type="subcellular location">
    <subcellularLocation>
        <location evidence="1">Mitochondrion inner membrane</location>
        <topology evidence="1">Multi-pass membrane protein</topology>
    </subcellularLocation>
</comment>
<keyword evidence="10" id="KW-0406">Ion transport</keyword>
<comment type="similarity">
    <text evidence="2">Belongs to the MCU (TC 1.A.77) family.</text>
</comment>
<evidence type="ECO:0000256" key="10">
    <source>
        <dbReference type="ARBA" id="ARBA00023065"/>
    </source>
</evidence>
<dbReference type="PANTHER" id="PTHR13462:SF10">
    <property type="entry name" value="CALCIUM UNIPORTER PROTEIN, MITOCHONDRIAL"/>
    <property type="match status" value="1"/>
</dbReference>
<evidence type="ECO:0000256" key="2">
    <source>
        <dbReference type="ARBA" id="ARBA00005653"/>
    </source>
</evidence>
<keyword evidence="5" id="KW-0107">Calcium channel</keyword>
<sequence length="231" mass="27126">MVAVLPHCLGRLTPFLAAPNQISRRCQTCSTQRAQFNQRRYNSSVSPQWPNATTCEDDDGRIRNATNDDSLNERRKDTPFEPFTTLEGLRDYRERLLRPRLLRKRAELSRLCKSIHKRNKSAIIFSDIHLALLLLLLATRTVILFYCTYFLFDWNLVEPIAYMLDRGVLWLELAWFSVIQNEISYSSCRAALASRYVRYSHQENAVDLERWRELTAEVERLEELLRGLENV</sequence>
<keyword evidence="13" id="KW-0407">Ion channel</keyword>
<evidence type="ECO:0000256" key="11">
    <source>
        <dbReference type="ARBA" id="ARBA00023128"/>
    </source>
</evidence>
<keyword evidence="7" id="KW-0999">Mitochondrion inner membrane</keyword>
<evidence type="ECO:0000256" key="15">
    <source>
        <dbReference type="SAM" id="MobiDB-lite"/>
    </source>
</evidence>
<evidence type="ECO:0000256" key="3">
    <source>
        <dbReference type="ARBA" id="ARBA00022448"/>
    </source>
</evidence>
<keyword evidence="4" id="KW-0109">Calcium transport</keyword>
<keyword evidence="8" id="KW-0106">Calcium</keyword>
<evidence type="ECO:0000256" key="8">
    <source>
        <dbReference type="ARBA" id="ARBA00022837"/>
    </source>
</evidence>
<evidence type="ECO:0000256" key="14">
    <source>
        <dbReference type="ARBA" id="ARBA00036634"/>
    </source>
</evidence>
<evidence type="ECO:0000259" key="17">
    <source>
        <dbReference type="Pfam" id="PF04678"/>
    </source>
</evidence>
<feature type="region of interest" description="Disordered" evidence="15">
    <location>
        <begin position="40"/>
        <end position="75"/>
    </location>
</feature>
<dbReference type="PANTHER" id="PTHR13462">
    <property type="entry name" value="CALCIUM UNIPORTER PROTEIN, MITOCHONDRIAL"/>
    <property type="match status" value="1"/>
</dbReference>
<reference evidence="18" key="1">
    <citation type="journal article" date="2012" name="Proc. Natl. Acad. Sci. U.S.A.">
        <title>Antigenic diversity is generated by distinct evolutionary mechanisms in African trypanosome species.</title>
        <authorList>
            <person name="Jackson A.P."/>
            <person name="Berry A."/>
            <person name="Aslett M."/>
            <person name="Allison H.C."/>
            <person name="Burton P."/>
            <person name="Vavrova-Anderson J."/>
            <person name="Brown R."/>
            <person name="Browne H."/>
            <person name="Corton N."/>
            <person name="Hauser H."/>
            <person name="Gamble J."/>
            <person name="Gilderthorp R."/>
            <person name="Marcello L."/>
            <person name="McQuillan J."/>
            <person name="Otto T.D."/>
            <person name="Quail M.A."/>
            <person name="Sanders M.J."/>
            <person name="van Tonder A."/>
            <person name="Ginger M.L."/>
            <person name="Field M.C."/>
            <person name="Barry J.D."/>
            <person name="Hertz-Fowler C."/>
            <person name="Berriman M."/>
        </authorList>
    </citation>
    <scope>NUCLEOTIDE SEQUENCE</scope>
    <source>
        <strain evidence="18">Y486</strain>
    </source>
</reference>
<name>G0U5L0_TRYVY</name>
<dbReference type="InterPro" id="IPR006769">
    <property type="entry name" value="MCU_C"/>
</dbReference>
<evidence type="ECO:0000256" key="13">
    <source>
        <dbReference type="ARBA" id="ARBA00023303"/>
    </source>
</evidence>
<evidence type="ECO:0000256" key="5">
    <source>
        <dbReference type="ARBA" id="ARBA00022673"/>
    </source>
</evidence>
<organism evidence="18">
    <name type="scientific">Trypanosoma vivax (strain Y486)</name>
    <dbReference type="NCBI Taxonomy" id="1055687"/>
    <lineage>
        <taxon>Eukaryota</taxon>
        <taxon>Discoba</taxon>
        <taxon>Euglenozoa</taxon>
        <taxon>Kinetoplastea</taxon>
        <taxon>Metakinetoplastina</taxon>
        <taxon>Trypanosomatida</taxon>
        <taxon>Trypanosomatidae</taxon>
        <taxon>Trypanosoma</taxon>
        <taxon>Duttonella</taxon>
    </lineage>
</organism>
<dbReference type="AlphaFoldDB" id="G0U5L0"/>
<feature type="domain" description="Calcium uniporter protein C-terminal" evidence="17">
    <location>
        <begin position="91"/>
        <end position="214"/>
    </location>
</feature>
<comment type="catalytic activity">
    <reaction evidence="14">
        <text>Ca(2+)(in) = Ca(2+)(out)</text>
        <dbReference type="Rhea" id="RHEA:29671"/>
        <dbReference type="ChEBI" id="CHEBI:29108"/>
    </reaction>
</comment>
<gene>
    <name evidence="18" type="ORF">TVY486_1002140</name>
</gene>
<dbReference type="InterPro" id="IPR039055">
    <property type="entry name" value="MCU_fam"/>
</dbReference>
<evidence type="ECO:0000256" key="1">
    <source>
        <dbReference type="ARBA" id="ARBA00004448"/>
    </source>
</evidence>
<keyword evidence="6 16" id="KW-0812">Transmembrane</keyword>